<accession>A0A9Q2ETZ2</accession>
<dbReference type="GO" id="GO:0016491">
    <property type="term" value="F:oxidoreductase activity"/>
    <property type="evidence" value="ECO:0007669"/>
    <property type="project" value="UniProtKB-KW"/>
</dbReference>
<dbReference type="Pfam" id="PF00248">
    <property type="entry name" value="Aldo_ket_red"/>
    <property type="match status" value="1"/>
</dbReference>
<dbReference type="Gene3D" id="3.20.20.100">
    <property type="entry name" value="NADP-dependent oxidoreductase domain"/>
    <property type="match status" value="1"/>
</dbReference>
<dbReference type="AlphaFoldDB" id="A0A9Q2ETZ2"/>
<dbReference type="GO" id="GO:0005829">
    <property type="term" value="C:cytosol"/>
    <property type="evidence" value="ECO:0007669"/>
    <property type="project" value="UniProtKB-ARBA"/>
</dbReference>
<reference evidence="2 3" key="1">
    <citation type="journal article" date="2021" name="Int. J. Syst. Evol. Microbiol.">
        <title>&lt;i&gt;Pectobacterium quasiaquaticum&lt;/i&gt; sp. nov., isolated from waterways.</title>
        <authorList>
            <person name="Ben Moussa H."/>
            <person name="Pedron J."/>
            <person name="Bertrand C."/>
            <person name="Hecquet A."/>
            <person name="Barny M.A."/>
        </authorList>
    </citation>
    <scope>NUCLEOTIDE SEQUENCE [LARGE SCALE GENOMIC DNA]</scope>
    <source>
        <strain evidence="2 3">A477-S1-J17</strain>
    </source>
</reference>
<sequence>MQQRKLGANGPQVSAIGLGCMGMSDFYSTAQDEKESIATLHRALELGVTLLDTADMYGPHTNELLLGKAIKGKREQVFLATKFGIIRDPANPNARGVCGKPDYIRRAVEGSLTRLGTDVIDLYYQHRIDPTVPIEETVGTLAELVQEGKIRYIGLSEASATTLERAHRVHPITALQSEYSLWTRDMEAEILPTCERLGIGFVPYSPLGRGFLTGAIRSPDDLAADDFRRTNPRFSGENFGKNLQLVEKIHQLAQEKQVTPSQLALAWVLAQGEHIVPIPGTKRRRYLEENVAALDVTLTKEELAAIDAIFPPDAAAGERYGKESMAALNQ</sequence>
<dbReference type="FunFam" id="3.20.20.100:FF:000004">
    <property type="entry name" value="Oxidoreductase, aldo/keto reductase"/>
    <property type="match status" value="1"/>
</dbReference>
<name>A0A9Q2ETZ2_9GAMM</name>
<dbReference type="PANTHER" id="PTHR43625:SF40">
    <property type="entry name" value="ALDO-KETO REDUCTASE YAKC [NADP(+)]"/>
    <property type="match status" value="1"/>
</dbReference>
<organism evidence="2 3">
    <name type="scientific">Pectobacterium quasiaquaticum</name>
    <dbReference type="NCBI Taxonomy" id="2774015"/>
    <lineage>
        <taxon>Bacteria</taxon>
        <taxon>Pseudomonadati</taxon>
        <taxon>Pseudomonadota</taxon>
        <taxon>Gammaproteobacteria</taxon>
        <taxon>Enterobacterales</taxon>
        <taxon>Pectobacteriaceae</taxon>
        <taxon>Pectobacterium</taxon>
    </lineage>
</organism>
<dbReference type="Proteomes" id="UP000806577">
    <property type="component" value="Chromosome"/>
</dbReference>
<evidence type="ECO:0000256" key="1">
    <source>
        <dbReference type="ARBA" id="ARBA00023002"/>
    </source>
</evidence>
<dbReference type="PANTHER" id="PTHR43625">
    <property type="entry name" value="AFLATOXIN B1 ALDEHYDE REDUCTASE"/>
    <property type="match status" value="1"/>
</dbReference>
<dbReference type="RefSeq" id="WP_193397403.1">
    <property type="nucleotide sequence ID" value="NZ_CP065177.1"/>
</dbReference>
<dbReference type="KEGG" id="pqu:IG609_003180"/>
<dbReference type="InterPro" id="IPR050791">
    <property type="entry name" value="Aldo-Keto_reductase"/>
</dbReference>
<proteinExistence type="predicted"/>
<keyword evidence="3" id="KW-1185">Reference proteome</keyword>
<dbReference type="InterPro" id="IPR036812">
    <property type="entry name" value="NAD(P)_OxRdtase_dom_sf"/>
</dbReference>
<dbReference type="InterPro" id="IPR023210">
    <property type="entry name" value="NADP_OxRdtase_dom"/>
</dbReference>
<evidence type="ECO:0000313" key="3">
    <source>
        <dbReference type="Proteomes" id="UP000806577"/>
    </source>
</evidence>
<dbReference type="SUPFAM" id="SSF51430">
    <property type="entry name" value="NAD(P)-linked oxidoreductase"/>
    <property type="match status" value="1"/>
</dbReference>
<dbReference type="EMBL" id="CP065177">
    <property type="protein sequence ID" value="URG49597.1"/>
    <property type="molecule type" value="Genomic_DNA"/>
</dbReference>
<keyword evidence="1" id="KW-0560">Oxidoreductase</keyword>
<protein>
    <submittedName>
        <fullName evidence="2">Aldo/keto reductase</fullName>
    </submittedName>
</protein>
<evidence type="ECO:0000313" key="2">
    <source>
        <dbReference type="EMBL" id="URG49597.1"/>
    </source>
</evidence>
<dbReference type="PROSITE" id="PS51257">
    <property type="entry name" value="PROKAR_LIPOPROTEIN"/>
    <property type="match status" value="1"/>
</dbReference>
<gene>
    <name evidence="2" type="ORF">IG609_003180</name>
</gene>
<dbReference type="CDD" id="cd19076">
    <property type="entry name" value="AKR_AKR13A_13D"/>
    <property type="match status" value="1"/>
</dbReference>